<proteinExistence type="predicted"/>
<dbReference type="SUPFAM" id="SSF81383">
    <property type="entry name" value="F-box domain"/>
    <property type="match status" value="1"/>
</dbReference>
<reference evidence="3 4" key="1">
    <citation type="journal article" date="2023" name="Plants (Basel)">
        <title>Bridging the Gap: Combining Genomics and Transcriptomics Approaches to Understand Stylosanthes scabra, an Orphan Legume from the Brazilian Caatinga.</title>
        <authorList>
            <person name="Ferreira-Neto J.R.C."/>
            <person name="da Silva M.D."/>
            <person name="Binneck E."/>
            <person name="de Melo N.F."/>
            <person name="da Silva R.H."/>
            <person name="de Melo A.L.T.M."/>
            <person name="Pandolfi V."/>
            <person name="Bustamante F.O."/>
            <person name="Brasileiro-Vidal A.C."/>
            <person name="Benko-Iseppon A.M."/>
        </authorList>
    </citation>
    <scope>NUCLEOTIDE SEQUENCE [LARGE SCALE GENOMIC DNA]</scope>
    <source>
        <tissue evidence="3">Leaves</tissue>
    </source>
</reference>
<dbReference type="Proteomes" id="UP001341840">
    <property type="component" value="Unassembled WGS sequence"/>
</dbReference>
<evidence type="ECO:0000313" key="3">
    <source>
        <dbReference type="EMBL" id="MED6215721.1"/>
    </source>
</evidence>
<dbReference type="EMBL" id="JASCZI010271862">
    <property type="protein sequence ID" value="MED6215721.1"/>
    <property type="molecule type" value="Genomic_DNA"/>
</dbReference>
<gene>
    <name evidence="3" type="ORF">PIB30_000727</name>
</gene>
<feature type="domain" description="F-box" evidence="2">
    <location>
        <begin position="85"/>
        <end position="114"/>
    </location>
</feature>
<keyword evidence="1" id="KW-0812">Transmembrane</keyword>
<evidence type="ECO:0000313" key="4">
    <source>
        <dbReference type="Proteomes" id="UP001341840"/>
    </source>
</evidence>
<keyword evidence="4" id="KW-1185">Reference proteome</keyword>
<organism evidence="3 4">
    <name type="scientific">Stylosanthes scabra</name>
    <dbReference type="NCBI Taxonomy" id="79078"/>
    <lineage>
        <taxon>Eukaryota</taxon>
        <taxon>Viridiplantae</taxon>
        <taxon>Streptophyta</taxon>
        <taxon>Embryophyta</taxon>
        <taxon>Tracheophyta</taxon>
        <taxon>Spermatophyta</taxon>
        <taxon>Magnoliopsida</taxon>
        <taxon>eudicotyledons</taxon>
        <taxon>Gunneridae</taxon>
        <taxon>Pentapetalae</taxon>
        <taxon>rosids</taxon>
        <taxon>fabids</taxon>
        <taxon>Fabales</taxon>
        <taxon>Fabaceae</taxon>
        <taxon>Papilionoideae</taxon>
        <taxon>50 kb inversion clade</taxon>
        <taxon>dalbergioids sensu lato</taxon>
        <taxon>Dalbergieae</taxon>
        <taxon>Pterocarpus clade</taxon>
        <taxon>Stylosanthes</taxon>
    </lineage>
</organism>
<sequence length="118" mass="13482">MRELSWCAGPLTSQLIFRMATDAFSAAYSVFFGVWWRCVGKILKCQPMVNLMPYKLSIAKTLNTRSIGSDKSSMEKKHKSMNDILPVDLIHRIFLMVPAKQLGRLRCVSKLWQSPLAF</sequence>
<keyword evidence="1" id="KW-1133">Transmembrane helix</keyword>
<keyword evidence="1" id="KW-0472">Membrane</keyword>
<protein>
    <recommendedName>
        <fullName evidence="2">F-box domain-containing protein</fullName>
    </recommendedName>
</protein>
<accession>A0ABU6Z166</accession>
<evidence type="ECO:0000256" key="1">
    <source>
        <dbReference type="SAM" id="Phobius"/>
    </source>
</evidence>
<dbReference type="InterPro" id="IPR001810">
    <property type="entry name" value="F-box_dom"/>
</dbReference>
<dbReference type="Gene3D" id="1.20.1280.50">
    <property type="match status" value="1"/>
</dbReference>
<feature type="transmembrane region" description="Helical" evidence="1">
    <location>
        <begin position="15"/>
        <end position="36"/>
    </location>
</feature>
<name>A0ABU6Z166_9FABA</name>
<comment type="caution">
    <text evidence="3">The sequence shown here is derived from an EMBL/GenBank/DDBJ whole genome shotgun (WGS) entry which is preliminary data.</text>
</comment>
<dbReference type="InterPro" id="IPR036047">
    <property type="entry name" value="F-box-like_dom_sf"/>
</dbReference>
<dbReference type="Pfam" id="PF00646">
    <property type="entry name" value="F-box"/>
    <property type="match status" value="1"/>
</dbReference>
<evidence type="ECO:0000259" key="2">
    <source>
        <dbReference type="Pfam" id="PF00646"/>
    </source>
</evidence>